<gene>
    <name evidence="9" type="ORF">ERX37_07310</name>
</gene>
<dbReference type="PROSITE" id="PS50850">
    <property type="entry name" value="MFS"/>
    <property type="match status" value="1"/>
</dbReference>
<feature type="transmembrane region" description="Helical" evidence="7">
    <location>
        <begin position="221"/>
        <end position="242"/>
    </location>
</feature>
<keyword evidence="5 7" id="KW-1133">Transmembrane helix</keyword>
<dbReference type="NCBIfam" id="TIGR00711">
    <property type="entry name" value="efflux_EmrB"/>
    <property type="match status" value="1"/>
</dbReference>
<dbReference type="PANTHER" id="PTHR42718:SF43">
    <property type="entry name" value="LINCOMYCIN RESISTANCE PROTEIN LMRB"/>
    <property type="match status" value="1"/>
</dbReference>
<feature type="transmembrane region" description="Helical" evidence="7">
    <location>
        <begin position="105"/>
        <end position="126"/>
    </location>
</feature>
<evidence type="ECO:0000256" key="7">
    <source>
        <dbReference type="SAM" id="Phobius"/>
    </source>
</evidence>
<keyword evidence="3" id="KW-1003">Cell membrane</keyword>
<dbReference type="AlphaFoldDB" id="A0A4R6BJW8"/>
<dbReference type="Gene3D" id="1.20.1720.10">
    <property type="entry name" value="Multidrug resistance protein D"/>
    <property type="match status" value="1"/>
</dbReference>
<name>A0A4R6BJW8_9STAP</name>
<feature type="transmembrane region" description="Helical" evidence="7">
    <location>
        <begin position="292"/>
        <end position="314"/>
    </location>
</feature>
<dbReference type="Gene3D" id="1.20.1250.20">
    <property type="entry name" value="MFS general substrate transporter like domains"/>
    <property type="match status" value="1"/>
</dbReference>
<dbReference type="GO" id="GO:0005886">
    <property type="term" value="C:plasma membrane"/>
    <property type="evidence" value="ECO:0007669"/>
    <property type="project" value="UniProtKB-SubCell"/>
</dbReference>
<feature type="transmembrane region" description="Helical" evidence="7">
    <location>
        <begin position="165"/>
        <end position="184"/>
    </location>
</feature>
<feature type="domain" description="Major facilitator superfamily (MFS) profile" evidence="8">
    <location>
        <begin position="10"/>
        <end position="459"/>
    </location>
</feature>
<feature type="transmembrane region" description="Helical" evidence="7">
    <location>
        <begin position="390"/>
        <end position="414"/>
    </location>
</feature>
<feature type="transmembrane region" description="Helical" evidence="7">
    <location>
        <begin position="45"/>
        <end position="68"/>
    </location>
</feature>
<comment type="caution">
    <text evidence="9">The sequence shown here is derived from an EMBL/GenBank/DDBJ whole genome shotgun (WGS) entry which is preliminary data.</text>
</comment>
<keyword evidence="6 7" id="KW-0472">Membrane</keyword>
<comment type="subcellular location">
    <subcellularLocation>
        <location evidence="1">Cell membrane</location>
        <topology evidence="1">Multi-pass membrane protein</topology>
    </subcellularLocation>
</comment>
<evidence type="ECO:0000259" key="8">
    <source>
        <dbReference type="PROSITE" id="PS50850"/>
    </source>
</evidence>
<dbReference type="OrthoDB" id="9816041at2"/>
<evidence type="ECO:0000256" key="6">
    <source>
        <dbReference type="ARBA" id="ARBA00023136"/>
    </source>
</evidence>
<feature type="transmembrane region" description="Helical" evidence="7">
    <location>
        <begin position="262"/>
        <end position="286"/>
    </location>
</feature>
<proteinExistence type="predicted"/>
<dbReference type="InterPro" id="IPR020846">
    <property type="entry name" value="MFS_dom"/>
</dbReference>
<dbReference type="GO" id="GO:0022857">
    <property type="term" value="F:transmembrane transporter activity"/>
    <property type="evidence" value="ECO:0007669"/>
    <property type="project" value="InterPro"/>
</dbReference>
<dbReference type="PRINTS" id="PR01036">
    <property type="entry name" value="TCRTETB"/>
</dbReference>
<sequence length="467" mass="50720">MTKQYNSKAILMAILICAFAGMFSETALNIAITRLMEVFDITAPTAQWLTTGYLLTLGVVMPVSGILIQSVPTRQLFFGATTSLALGTFLAALSVNFEMLMFARVLQALAMGILLPLMFNTVMVIFPMEKRGSAMGMIGLVLSFAPALGPAVSGILIQYMSWRMIFWLLLPFILFGIFVAYKNLENVTEVKKQKIDILSVVLSTLGFGSIVYGFSLMGESFTNPTALIIVGIGIVALIGFVLRQNREEPLLNLSVFKYPIYVMGMLLVLMCMFTAMSTMIILPMYMQTGVGLSVLITGLMLLPGSIVNGSLQLMAGRIFDAYGHKVLIIPGLIIMLISLFIFTTLTPESNIALIVLSHVILMGGIAIVWTGAQTYGMNQLSPHLYPHGSAVLNTLLQVNGAVGTAIAVSILTIGKNKYLKTNNNISDAIVYGSNHVFIMLLIIVGIGFIVGLMLSNNKIIKKLKRSI</sequence>
<evidence type="ECO:0000256" key="5">
    <source>
        <dbReference type="ARBA" id="ARBA00022989"/>
    </source>
</evidence>
<evidence type="ECO:0000313" key="9">
    <source>
        <dbReference type="EMBL" id="TDM02005.1"/>
    </source>
</evidence>
<feature type="transmembrane region" description="Helical" evidence="7">
    <location>
        <begin position="138"/>
        <end position="159"/>
    </location>
</feature>
<feature type="transmembrane region" description="Helical" evidence="7">
    <location>
        <begin position="75"/>
        <end position="93"/>
    </location>
</feature>
<dbReference type="Pfam" id="PF07690">
    <property type="entry name" value="MFS_1"/>
    <property type="match status" value="1"/>
</dbReference>
<evidence type="ECO:0000256" key="3">
    <source>
        <dbReference type="ARBA" id="ARBA00022475"/>
    </source>
</evidence>
<evidence type="ECO:0000256" key="2">
    <source>
        <dbReference type="ARBA" id="ARBA00022448"/>
    </source>
</evidence>
<dbReference type="InterPro" id="IPR011701">
    <property type="entry name" value="MFS"/>
</dbReference>
<keyword evidence="4 7" id="KW-0812">Transmembrane</keyword>
<dbReference type="InterPro" id="IPR004638">
    <property type="entry name" value="EmrB-like"/>
</dbReference>
<dbReference type="InterPro" id="IPR036259">
    <property type="entry name" value="MFS_trans_sf"/>
</dbReference>
<accession>A0A4R6BJW8</accession>
<organism evidence="9 10">
    <name type="scientific">Macrococcus hajekii</name>
    <dbReference type="NCBI Taxonomy" id="198482"/>
    <lineage>
        <taxon>Bacteria</taxon>
        <taxon>Bacillati</taxon>
        <taxon>Bacillota</taxon>
        <taxon>Bacilli</taxon>
        <taxon>Bacillales</taxon>
        <taxon>Staphylococcaceae</taxon>
        <taxon>Macrococcus</taxon>
    </lineage>
</organism>
<dbReference type="Proteomes" id="UP000295328">
    <property type="component" value="Unassembled WGS sequence"/>
</dbReference>
<protein>
    <submittedName>
        <fullName evidence="9">DHA2 family efflux MFS transporter permease subunit</fullName>
    </submittedName>
</protein>
<evidence type="ECO:0000256" key="1">
    <source>
        <dbReference type="ARBA" id="ARBA00004651"/>
    </source>
</evidence>
<dbReference type="SUPFAM" id="SSF103473">
    <property type="entry name" value="MFS general substrate transporter"/>
    <property type="match status" value="1"/>
</dbReference>
<feature type="transmembrane region" description="Helical" evidence="7">
    <location>
        <begin position="351"/>
        <end position="369"/>
    </location>
</feature>
<dbReference type="PANTHER" id="PTHR42718">
    <property type="entry name" value="MAJOR FACILITATOR SUPERFAMILY MULTIDRUG TRANSPORTER MFSC"/>
    <property type="match status" value="1"/>
</dbReference>
<feature type="transmembrane region" description="Helical" evidence="7">
    <location>
        <begin position="326"/>
        <end position="345"/>
    </location>
</feature>
<dbReference type="EMBL" id="SCWE01000002">
    <property type="protein sequence ID" value="TDM02005.1"/>
    <property type="molecule type" value="Genomic_DNA"/>
</dbReference>
<evidence type="ECO:0000256" key="4">
    <source>
        <dbReference type="ARBA" id="ARBA00022692"/>
    </source>
</evidence>
<keyword evidence="10" id="KW-1185">Reference proteome</keyword>
<dbReference type="RefSeq" id="WP_133430018.1">
    <property type="nucleotide sequence ID" value="NZ_BMCC01000003.1"/>
</dbReference>
<feature type="transmembrane region" description="Helical" evidence="7">
    <location>
        <begin position="434"/>
        <end position="455"/>
    </location>
</feature>
<reference evidence="9 10" key="1">
    <citation type="submission" date="2019-01" db="EMBL/GenBank/DDBJ databases">
        <title>Draft genome sequences of the type strains of six Macrococcus species.</title>
        <authorList>
            <person name="Mazhar S."/>
            <person name="Altermann E."/>
            <person name="Hill C."/>
            <person name="Mcauliffe O."/>
        </authorList>
    </citation>
    <scope>NUCLEOTIDE SEQUENCE [LARGE SCALE GENOMIC DNA]</scope>
    <source>
        <strain evidence="9 10">CCM4809</strain>
    </source>
</reference>
<evidence type="ECO:0000313" key="10">
    <source>
        <dbReference type="Proteomes" id="UP000295328"/>
    </source>
</evidence>
<feature type="transmembrane region" description="Helical" evidence="7">
    <location>
        <begin position="196"/>
        <end position="215"/>
    </location>
</feature>
<keyword evidence="2" id="KW-0813">Transport</keyword>